<dbReference type="AlphaFoldDB" id="A0A238XW02"/>
<keyword evidence="2" id="KW-1185">Reference proteome</keyword>
<protein>
    <submittedName>
        <fullName evidence="1">Uncharacterized protein</fullName>
    </submittedName>
</protein>
<proteinExistence type="predicted"/>
<evidence type="ECO:0000313" key="1">
    <source>
        <dbReference type="EMBL" id="SNR63165.1"/>
    </source>
</evidence>
<gene>
    <name evidence="1" type="ORF">SAMN06265340_101314</name>
</gene>
<dbReference type="Proteomes" id="UP000198405">
    <property type="component" value="Unassembled WGS sequence"/>
</dbReference>
<accession>A0A238XW02</accession>
<evidence type="ECO:0000313" key="2">
    <source>
        <dbReference type="Proteomes" id="UP000198405"/>
    </source>
</evidence>
<name>A0A238XW02_9BACT</name>
<reference evidence="2" key="1">
    <citation type="submission" date="2017-06" db="EMBL/GenBank/DDBJ databases">
        <authorList>
            <person name="Varghese N."/>
            <person name="Submissions S."/>
        </authorList>
    </citation>
    <scope>NUCLEOTIDE SEQUENCE [LARGE SCALE GENOMIC DNA]</scope>
    <source>
        <strain evidence="2">DSM 15668</strain>
    </source>
</reference>
<organism evidence="1 2">
    <name type="scientific">Desulfurobacterium atlanticum</name>
    <dbReference type="NCBI Taxonomy" id="240169"/>
    <lineage>
        <taxon>Bacteria</taxon>
        <taxon>Pseudomonadati</taxon>
        <taxon>Aquificota</taxon>
        <taxon>Aquificia</taxon>
        <taxon>Desulfurobacteriales</taxon>
        <taxon>Desulfurobacteriaceae</taxon>
        <taxon>Desulfurobacterium</taxon>
    </lineage>
</organism>
<dbReference type="Gene3D" id="2.60.120.1130">
    <property type="match status" value="1"/>
</dbReference>
<sequence>MISLVASKERTHPYVIGYKMMKDSKITIKLPEDYNLYFLPENFSYKNSVGSINLWWKQLPNGKIEMSFKMKLEKAEIPVKEYGKLRELFNLTVKTLQNQIVILKKVER</sequence>
<dbReference type="EMBL" id="FZOB01000001">
    <property type="protein sequence ID" value="SNR63165.1"/>
    <property type="molecule type" value="Genomic_DNA"/>
</dbReference>